<dbReference type="AlphaFoldDB" id="A0A7M5X2Z6"/>
<dbReference type="InterPro" id="IPR017441">
    <property type="entry name" value="Protein_kinase_ATP_BS"/>
</dbReference>
<organism evidence="14 15">
    <name type="scientific">Clytia hemisphaerica</name>
    <dbReference type="NCBI Taxonomy" id="252671"/>
    <lineage>
        <taxon>Eukaryota</taxon>
        <taxon>Metazoa</taxon>
        <taxon>Cnidaria</taxon>
        <taxon>Hydrozoa</taxon>
        <taxon>Hydroidolina</taxon>
        <taxon>Leptothecata</taxon>
        <taxon>Obeliida</taxon>
        <taxon>Clytiidae</taxon>
        <taxon>Clytia</taxon>
    </lineage>
</organism>
<dbReference type="PANTHER" id="PTHR24348:SF22">
    <property type="entry name" value="NON-SPECIFIC SERINE_THREONINE PROTEIN KINASE"/>
    <property type="match status" value="1"/>
</dbReference>
<evidence type="ECO:0000313" key="14">
    <source>
        <dbReference type="EnsemblMetazoa" id="CLYHEMP016985.1"/>
    </source>
</evidence>
<sequence>MPKKKKDTQDIPNDMASARQSLVNGQGTSSSYGSTQRNSQMTFQIHDGRNGTVQDLVVVQKLGKGSFGDVYKVEDERGKAFALKRISCRMPSYSNEQAKLIQDLIGNEIFSMINLRHPNIVQLYSYDFEGIAALLVIEFCPGGNLNTRLRDPVNMKQKFDWMSQLLEAMAYLHYNNFVHRDLKPENVLLGDKGQMKLADFGISRAFLTRDLKNNEDSLSEYEEKFMDKYAGTMYWIAPEVFDRKYTEKADIFSLGVIFYAILTRKYLTYQGESYYYGAFVEHHGKEVGLGLAMHRSEKNIEPSFEGLKETIEQDIANNVIKSLLCYDYNKRMSLDQAHSFIFDALAKIEKQCEKSVLEATTNPPARRKPSVAGYFFKRFVPGFAACFDEGKHVVGNIENTEQKDGEGNVPREPSDRPGSENANQNICSVSSQIDSKNDVLKNFEQHYSCPICLDIVCEAVECKVCHKLYCDECVRELNTCPSCRQPFNTQPNKNVRQFIGNLKTKCPNEECREKPTRSNLQEHLKKCEWALTLCENEGCELEFRRIDLPKHLFDCSYQIVFCRSVGCKESFPRKRFFLHKNECLFSPVRCLDCLQLYLKKDETVHFKMCKRKKIECPICQLEGTRLDILHHGVDIHYDNVVTPFYQSMVVSASSSSHQPISQEEDRLFAELDCI</sequence>
<evidence type="ECO:0000259" key="12">
    <source>
        <dbReference type="PROSITE" id="PS50089"/>
    </source>
</evidence>
<dbReference type="InterPro" id="IPR011009">
    <property type="entry name" value="Kinase-like_dom_sf"/>
</dbReference>
<dbReference type="GO" id="GO:0010506">
    <property type="term" value="P:regulation of autophagy"/>
    <property type="evidence" value="ECO:0007669"/>
    <property type="project" value="InterPro"/>
</dbReference>
<dbReference type="InterPro" id="IPR045269">
    <property type="entry name" value="Atg1-like"/>
</dbReference>
<dbReference type="SUPFAM" id="SSF57850">
    <property type="entry name" value="RING/U-box"/>
    <property type="match status" value="1"/>
</dbReference>
<dbReference type="GO" id="GO:0000045">
    <property type="term" value="P:autophagosome assembly"/>
    <property type="evidence" value="ECO:0007669"/>
    <property type="project" value="TreeGrafter"/>
</dbReference>
<dbReference type="Gene3D" id="3.30.40.10">
    <property type="entry name" value="Zinc/RING finger domain, C3HC4 (zinc finger)"/>
    <property type="match status" value="2"/>
</dbReference>
<evidence type="ECO:0000256" key="1">
    <source>
        <dbReference type="ARBA" id="ARBA00022679"/>
    </source>
</evidence>
<feature type="domain" description="RING-type" evidence="12">
    <location>
        <begin position="449"/>
        <end position="484"/>
    </location>
</feature>
<dbReference type="GO" id="GO:0061709">
    <property type="term" value="P:reticulophagy"/>
    <property type="evidence" value="ECO:0007669"/>
    <property type="project" value="TreeGrafter"/>
</dbReference>
<evidence type="ECO:0000259" key="11">
    <source>
        <dbReference type="PROSITE" id="PS50011"/>
    </source>
</evidence>
<dbReference type="PANTHER" id="PTHR24348">
    <property type="entry name" value="SERINE/THREONINE-PROTEIN KINASE UNC-51-RELATED"/>
    <property type="match status" value="1"/>
</dbReference>
<dbReference type="OrthoDB" id="5956925at2759"/>
<dbReference type="PROSITE" id="PS50011">
    <property type="entry name" value="PROTEIN_KINASE_DOM"/>
    <property type="match status" value="1"/>
</dbReference>
<evidence type="ECO:0000256" key="8">
    <source>
        <dbReference type="PROSITE-ProRule" id="PRU00207"/>
    </source>
</evidence>
<evidence type="ECO:0000313" key="15">
    <source>
        <dbReference type="Proteomes" id="UP000594262"/>
    </source>
</evidence>
<keyword evidence="1" id="KW-0808">Transferase</keyword>
<dbReference type="GO" id="GO:0004674">
    <property type="term" value="F:protein serine/threonine kinase activity"/>
    <property type="evidence" value="ECO:0007669"/>
    <property type="project" value="InterPro"/>
</dbReference>
<dbReference type="GO" id="GO:0034727">
    <property type="term" value="P:piecemeal microautophagy of the nucleus"/>
    <property type="evidence" value="ECO:0007669"/>
    <property type="project" value="TreeGrafter"/>
</dbReference>
<feature type="domain" description="TRAF-type" evidence="13">
    <location>
        <begin position="523"/>
        <end position="573"/>
    </location>
</feature>
<evidence type="ECO:0000256" key="5">
    <source>
        <dbReference type="ARBA" id="ARBA00022777"/>
    </source>
</evidence>
<protein>
    <submittedName>
        <fullName evidence="14">Uncharacterized protein</fullName>
    </submittedName>
</protein>
<evidence type="ECO:0000256" key="9">
    <source>
        <dbReference type="PROSITE-ProRule" id="PRU10141"/>
    </source>
</evidence>
<dbReference type="InterPro" id="IPR000719">
    <property type="entry name" value="Prot_kinase_dom"/>
</dbReference>
<keyword evidence="15" id="KW-1185">Reference proteome</keyword>
<dbReference type="PROSITE" id="PS50145">
    <property type="entry name" value="ZF_TRAF"/>
    <property type="match status" value="1"/>
</dbReference>
<dbReference type="GO" id="GO:0034045">
    <property type="term" value="C:phagophore assembly site membrane"/>
    <property type="evidence" value="ECO:0007669"/>
    <property type="project" value="TreeGrafter"/>
</dbReference>
<keyword evidence="5" id="KW-0418">Kinase</keyword>
<dbReference type="PROSITE" id="PS50089">
    <property type="entry name" value="ZF_RING_2"/>
    <property type="match status" value="1"/>
</dbReference>
<evidence type="ECO:0000256" key="4">
    <source>
        <dbReference type="ARBA" id="ARBA00022771"/>
    </source>
</evidence>
<dbReference type="PROSITE" id="PS00108">
    <property type="entry name" value="PROTEIN_KINASE_ST"/>
    <property type="match status" value="1"/>
</dbReference>
<dbReference type="InterPro" id="IPR001841">
    <property type="entry name" value="Znf_RING"/>
</dbReference>
<dbReference type="GO" id="GO:0042594">
    <property type="term" value="P:response to starvation"/>
    <property type="evidence" value="ECO:0007669"/>
    <property type="project" value="TreeGrafter"/>
</dbReference>
<feature type="binding site" evidence="9">
    <location>
        <position position="84"/>
    </location>
    <ligand>
        <name>ATP</name>
        <dbReference type="ChEBI" id="CHEBI:30616"/>
    </ligand>
</feature>
<dbReference type="GO" id="GO:0005829">
    <property type="term" value="C:cytosol"/>
    <property type="evidence" value="ECO:0007669"/>
    <property type="project" value="TreeGrafter"/>
</dbReference>
<dbReference type="Proteomes" id="UP000594262">
    <property type="component" value="Unplaced"/>
</dbReference>
<dbReference type="SUPFAM" id="SSF49599">
    <property type="entry name" value="TRAF domain-like"/>
    <property type="match status" value="1"/>
</dbReference>
<dbReference type="GO" id="GO:0008270">
    <property type="term" value="F:zinc ion binding"/>
    <property type="evidence" value="ECO:0007669"/>
    <property type="project" value="UniProtKB-KW"/>
</dbReference>
<evidence type="ECO:0000256" key="2">
    <source>
        <dbReference type="ARBA" id="ARBA00022723"/>
    </source>
</evidence>
<evidence type="ECO:0000256" key="7">
    <source>
        <dbReference type="ARBA" id="ARBA00022840"/>
    </source>
</evidence>
<dbReference type="GO" id="GO:0000422">
    <property type="term" value="P:autophagy of mitochondrion"/>
    <property type="evidence" value="ECO:0007669"/>
    <property type="project" value="TreeGrafter"/>
</dbReference>
<feature type="zinc finger region" description="TRAF-type" evidence="8">
    <location>
        <begin position="523"/>
        <end position="573"/>
    </location>
</feature>
<dbReference type="SMART" id="SM00220">
    <property type="entry name" value="S_TKc"/>
    <property type="match status" value="1"/>
</dbReference>
<dbReference type="InterPro" id="IPR008271">
    <property type="entry name" value="Ser/Thr_kinase_AS"/>
</dbReference>
<reference evidence="14" key="1">
    <citation type="submission" date="2021-01" db="UniProtKB">
        <authorList>
            <consortium name="EnsemblMetazoa"/>
        </authorList>
    </citation>
    <scope>IDENTIFICATION</scope>
</reference>
<name>A0A7M5X2Z6_9CNID</name>
<evidence type="ECO:0000259" key="13">
    <source>
        <dbReference type="PROSITE" id="PS50145"/>
    </source>
</evidence>
<proteinExistence type="predicted"/>
<dbReference type="GO" id="GO:0005524">
    <property type="term" value="F:ATP binding"/>
    <property type="evidence" value="ECO:0007669"/>
    <property type="project" value="UniProtKB-UniRule"/>
</dbReference>
<feature type="compositionally biased region" description="Low complexity" evidence="10">
    <location>
        <begin position="25"/>
        <end position="36"/>
    </location>
</feature>
<keyword evidence="6 8" id="KW-0862">Zinc</keyword>
<dbReference type="InterPro" id="IPR001293">
    <property type="entry name" value="Znf_TRAF"/>
</dbReference>
<keyword evidence="7 9" id="KW-0067">ATP-binding</keyword>
<dbReference type="CDD" id="cd00180">
    <property type="entry name" value="PKc"/>
    <property type="match status" value="1"/>
</dbReference>
<evidence type="ECO:0000256" key="10">
    <source>
        <dbReference type="SAM" id="MobiDB-lite"/>
    </source>
</evidence>
<keyword evidence="2 8" id="KW-0479">Metal-binding</keyword>
<keyword evidence="4 8" id="KW-0863">Zinc-finger</keyword>
<dbReference type="EnsemblMetazoa" id="CLYHEMT016985.1">
    <property type="protein sequence ID" value="CLYHEMP016985.1"/>
    <property type="gene ID" value="CLYHEMG016985"/>
</dbReference>
<feature type="region of interest" description="Disordered" evidence="10">
    <location>
        <begin position="397"/>
        <end position="424"/>
    </location>
</feature>
<accession>A0A7M5X2Z6</accession>
<evidence type="ECO:0000256" key="3">
    <source>
        <dbReference type="ARBA" id="ARBA00022741"/>
    </source>
</evidence>
<dbReference type="GO" id="GO:0005776">
    <property type="term" value="C:autophagosome"/>
    <property type="evidence" value="ECO:0007669"/>
    <property type="project" value="TreeGrafter"/>
</dbReference>
<dbReference type="Gene3D" id="1.10.510.10">
    <property type="entry name" value="Transferase(Phosphotransferase) domain 1"/>
    <property type="match status" value="1"/>
</dbReference>
<dbReference type="PROSITE" id="PS00107">
    <property type="entry name" value="PROTEIN_KINASE_ATP"/>
    <property type="match status" value="1"/>
</dbReference>
<keyword evidence="3 9" id="KW-0547">Nucleotide-binding</keyword>
<dbReference type="Pfam" id="PF02176">
    <property type="entry name" value="zf-TRAF"/>
    <property type="match status" value="1"/>
</dbReference>
<dbReference type="Pfam" id="PF00069">
    <property type="entry name" value="Pkinase"/>
    <property type="match status" value="1"/>
</dbReference>
<dbReference type="SUPFAM" id="SSF56112">
    <property type="entry name" value="Protein kinase-like (PK-like)"/>
    <property type="match status" value="1"/>
</dbReference>
<evidence type="ECO:0000256" key="6">
    <source>
        <dbReference type="ARBA" id="ARBA00022833"/>
    </source>
</evidence>
<feature type="region of interest" description="Disordered" evidence="10">
    <location>
        <begin position="1"/>
        <end position="37"/>
    </location>
</feature>
<dbReference type="InterPro" id="IPR013083">
    <property type="entry name" value="Znf_RING/FYVE/PHD"/>
</dbReference>
<feature type="domain" description="Protein kinase" evidence="11">
    <location>
        <begin position="56"/>
        <end position="341"/>
    </location>
</feature>